<dbReference type="PANTHER" id="PTHR24321:SF8">
    <property type="entry name" value="ESTRADIOL 17-BETA-DEHYDROGENASE 8-RELATED"/>
    <property type="match status" value="1"/>
</dbReference>
<dbReference type="FunFam" id="3.40.50.720:FF:000084">
    <property type="entry name" value="Short-chain dehydrogenase reductase"/>
    <property type="match status" value="1"/>
</dbReference>
<dbReference type="OrthoDB" id="7064009at2"/>
<dbReference type="InterPro" id="IPR036291">
    <property type="entry name" value="NAD(P)-bd_dom_sf"/>
</dbReference>
<dbReference type="PRINTS" id="PR00080">
    <property type="entry name" value="SDRFAMILY"/>
</dbReference>
<evidence type="ECO:0000256" key="1">
    <source>
        <dbReference type="ARBA" id="ARBA00006484"/>
    </source>
</evidence>
<comment type="similarity">
    <text evidence="1">Belongs to the short-chain dehydrogenases/reductases (SDR) family.</text>
</comment>
<keyword evidence="4" id="KW-1185">Reference proteome</keyword>
<sequence>MARTSMTDLEGLRFVITGAARGIGAATARLAARRGASVMVSDVDDGDGLRTVEAIRAAGGTAAYEHCDVSDPAQLQGLMEATADTFGGIDVLYNNAGITEHAFTSDTSLETMSVETFDRVYAINLRGPLLATKYALPHLRRSDRASVINCGSTRSFLGYPDNLAYGSTKGGVALLTKNLAVDLAPYGIRVNCCCPGGTMTTSMRNRLEHADDREELEWDLRSRSLLGRVGEAPEIAEVVCFLASDAASFVNGVVWLVDGGALSWRDTIDILGMR</sequence>
<reference evidence="3 4" key="1">
    <citation type="submission" date="2019-03" db="EMBL/GenBank/DDBJ databases">
        <title>Draft genome sequences of novel Actinobacteria.</title>
        <authorList>
            <person name="Sahin N."/>
            <person name="Ay H."/>
            <person name="Saygin H."/>
        </authorList>
    </citation>
    <scope>NUCLEOTIDE SEQUENCE [LARGE SCALE GENOMIC DNA]</scope>
    <source>
        <strain evidence="3 4">5K138</strain>
    </source>
</reference>
<dbReference type="Pfam" id="PF13561">
    <property type="entry name" value="adh_short_C2"/>
    <property type="match status" value="1"/>
</dbReference>
<proteinExistence type="inferred from homology"/>
<accession>A0A4R5CS36</accession>
<evidence type="ECO:0000313" key="3">
    <source>
        <dbReference type="EMBL" id="TDE03086.1"/>
    </source>
</evidence>
<dbReference type="InParanoid" id="A0A4R5CS36"/>
<dbReference type="InterPro" id="IPR020904">
    <property type="entry name" value="Sc_DH/Rdtase_CS"/>
</dbReference>
<dbReference type="GO" id="GO:0016491">
    <property type="term" value="F:oxidoreductase activity"/>
    <property type="evidence" value="ECO:0007669"/>
    <property type="project" value="UniProtKB-KW"/>
</dbReference>
<dbReference type="PRINTS" id="PR00081">
    <property type="entry name" value="GDHRDH"/>
</dbReference>
<comment type="caution">
    <text evidence="3">The sequence shown here is derived from an EMBL/GenBank/DDBJ whole genome shotgun (WGS) entry which is preliminary data.</text>
</comment>
<dbReference type="Gene3D" id="3.40.50.720">
    <property type="entry name" value="NAD(P)-binding Rossmann-like Domain"/>
    <property type="match status" value="1"/>
</dbReference>
<dbReference type="SUPFAM" id="SSF51735">
    <property type="entry name" value="NAD(P)-binding Rossmann-fold domains"/>
    <property type="match status" value="1"/>
</dbReference>
<keyword evidence="2" id="KW-0560">Oxidoreductase</keyword>
<dbReference type="AlphaFoldDB" id="A0A4R5CS36"/>
<dbReference type="NCBIfam" id="NF005559">
    <property type="entry name" value="PRK07231.1"/>
    <property type="match status" value="1"/>
</dbReference>
<organism evidence="3 4">
    <name type="scientific">Jiangella asiatica</name>
    <dbReference type="NCBI Taxonomy" id="2530372"/>
    <lineage>
        <taxon>Bacteria</taxon>
        <taxon>Bacillati</taxon>
        <taxon>Actinomycetota</taxon>
        <taxon>Actinomycetes</taxon>
        <taxon>Jiangellales</taxon>
        <taxon>Jiangellaceae</taxon>
        <taxon>Jiangella</taxon>
    </lineage>
</organism>
<dbReference type="Proteomes" id="UP000294739">
    <property type="component" value="Unassembled WGS sequence"/>
</dbReference>
<dbReference type="PROSITE" id="PS00061">
    <property type="entry name" value="ADH_SHORT"/>
    <property type="match status" value="1"/>
</dbReference>
<gene>
    <name evidence="3" type="ORF">E1269_20730</name>
</gene>
<dbReference type="PANTHER" id="PTHR24321">
    <property type="entry name" value="DEHYDROGENASES, SHORT CHAIN"/>
    <property type="match status" value="1"/>
</dbReference>
<dbReference type="InterPro" id="IPR002347">
    <property type="entry name" value="SDR_fam"/>
</dbReference>
<dbReference type="CDD" id="cd05233">
    <property type="entry name" value="SDR_c"/>
    <property type="match status" value="1"/>
</dbReference>
<evidence type="ECO:0000256" key="2">
    <source>
        <dbReference type="ARBA" id="ARBA00023002"/>
    </source>
</evidence>
<evidence type="ECO:0000313" key="4">
    <source>
        <dbReference type="Proteomes" id="UP000294739"/>
    </source>
</evidence>
<protein>
    <submittedName>
        <fullName evidence="3">SDR family oxidoreductase</fullName>
    </submittedName>
</protein>
<dbReference type="EMBL" id="SMKZ01000033">
    <property type="protein sequence ID" value="TDE03086.1"/>
    <property type="molecule type" value="Genomic_DNA"/>
</dbReference>
<name>A0A4R5CS36_9ACTN</name>